<name>A0A183EPI1_9BILA</name>
<reference evidence="2 3" key="2">
    <citation type="submission" date="2018-11" db="EMBL/GenBank/DDBJ databases">
        <authorList>
            <consortium name="Pathogen Informatics"/>
        </authorList>
    </citation>
    <scope>NUCLEOTIDE SEQUENCE [LARGE SCALE GENOMIC DNA]</scope>
</reference>
<keyword evidence="3" id="KW-1185">Reference proteome</keyword>
<dbReference type="EMBL" id="UYRT01096195">
    <property type="protein sequence ID" value="VDN40667.1"/>
    <property type="molecule type" value="Genomic_DNA"/>
</dbReference>
<dbReference type="Proteomes" id="UP000271098">
    <property type="component" value="Unassembled WGS sequence"/>
</dbReference>
<keyword evidence="1" id="KW-0732">Signal</keyword>
<gene>
    <name evidence="2" type="ORF">GPUH_LOCUS22874</name>
</gene>
<reference evidence="4" key="1">
    <citation type="submission" date="2016-06" db="UniProtKB">
        <authorList>
            <consortium name="WormBaseParasite"/>
        </authorList>
    </citation>
    <scope>IDENTIFICATION</scope>
</reference>
<sequence length="77" mass="8367">MNFFNLPLALFISAARQVVFTESSEQASEWLPIPDDVNVLSSEQLTPLDAKETTFEASEGKYSGTGSVLHGDLGFNT</sequence>
<evidence type="ECO:0000313" key="3">
    <source>
        <dbReference type="Proteomes" id="UP000271098"/>
    </source>
</evidence>
<organism evidence="4">
    <name type="scientific">Gongylonema pulchrum</name>
    <dbReference type="NCBI Taxonomy" id="637853"/>
    <lineage>
        <taxon>Eukaryota</taxon>
        <taxon>Metazoa</taxon>
        <taxon>Ecdysozoa</taxon>
        <taxon>Nematoda</taxon>
        <taxon>Chromadorea</taxon>
        <taxon>Rhabditida</taxon>
        <taxon>Spirurina</taxon>
        <taxon>Spiruromorpha</taxon>
        <taxon>Spiruroidea</taxon>
        <taxon>Gongylonematidae</taxon>
        <taxon>Gongylonema</taxon>
    </lineage>
</organism>
<evidence type="ECO:0000313" key="2">
    <source>
        <dbReference type="EMBL" id="VDN40667.1"/>
    </source>
</evidence>
<evidence type="ECO:0000256" key="1">
    <source>
        <dbReference type="SAM" id="SignalP"/>
    </source>
</evidence>
<protein>
    <submittedName>
        <fullName evidence="4">Secreted protein</fullName>
    </submittedName>
</protein>
<proteinExistence type="predicted"/>
<dbReference type="AlphaFoldDB" id="A0A183EPI1"/>
<accession>A0A183EPI1</accession>
<evidence type="ECO:0000313" key="4">
    <source>
        <dbReference type="WBParaSite" id="GPUH_0002289901-mRNA-1"/>
    </source>
</evidence>
<feature type="signal peptide" evidence="1">
    <location>
        <begin position="1"/>
        <end position="21"/>
    </location>
</feature>
<feature type="chain" id="PRO_5043139241" evidence="1">
    <location>
        <begin position="22"/>
        <end position="77"/>
    </location>
</feature>
<dbReference type="WBParaSite" id="GPUH_0002289901-mRNA-1">
    <property type="protein sequence ID" value="GPUH_0002289901-mRNA-1"/>
    <property type="gene ID" value="GPUH_0002289901"/>
</dbReference>